<dbReference type="InterPro" id="IPR027417">
    <property type="entry name" value="P-loop_NTPase"/>
</dbReference>
<proteinExistence type="predicted"/>
<accession>A0A450SFI0</accession>
<sequence length="439" mass="48715">MSKIKSSSEEDKLESSSGKYELRAVFTPSSLPDKTFVERGEVGDRLERYLKMRGAPICLSGPYQSGKTTLVLAKAKKIFEDCIHITCKEISTFDELLFEALNELEPYHLKQRNSSASKNPFGISGGLFGFLRAQWESRGYKETNKEERVVEPRITSRALAKFSAAANRPLVLDDIQKLSSSELGKVANAMREWQTTGLDVGTPKFVVIGSDKVSFSIPDLLLQKAPDLHNRLVDFSLSLMTEDELHEIIRLGSSLLNVDFSSVANQIIEYSSKHPGICHHLCYHACSIAGVESTSDSRIRIGPDHLERALDEFLTSCSTAIKYAFKKIDENPVPLDGIPAAFNRTVLDKVASGGMEGISNKDLVSYVGVAHEIDETQVIGALDFLVDGETGVLIFDNDTGSIRFKDPMHFAYYRQRKAISSEEIKKKELASAFLEIFGK</sequence>
<protein>
    <recommendedName>
        <fullName evidence="2">AAA ATPase domain-containing protein</fullName>
    </recommendedName>
</protein>
<organism evidence="1">
    <name type="scientific">Candidatus Kentrum sp. DK</name>
    <dbReference type="NCBI Taxonomy" id="2126562"/>
    <lineage>
        <taxon>Bacteria</taxon>
        <taxon>Pseudomonadati</taxon>
        <taxon>Pseudomonadota</taxon>
        <taxon>Gammaproteobacteria</taxon>
        <taxon>Candidatus Kentrum</taxon>
    </lineage>
</organism>
<evidence type="ECO:0008006" key="2">
    <source>
        <dbReference type="Google" id="ProtNLM"/>
    </source>
</evidence>
<dbReference type="EMBL" id="CAADEY010000032">
    <property type="protein sequence ID" value="VFJ51617.1"/>
    <property type="molecule type" value="Genomic_DNA"/>
</dbReference>
<dbReference type="Gene3D" id="3.40.50.300">
    <property type="entry name" value="P-loop containing nucleotide triphosphate hydrolases"/>
    <property type="match status" value="1"/>
</dbReference>
<dbReference type="SUPFAM" id="SSF52540">
    <property type="entry name" value="P-loop containing nucleoside triphosphate hydrolases"/>
    <property type="match status" value="1"/>
</dbReference>
<gene>
    <name evidence="1" type="ORF">BECKDK2373C_GA0170839_103227</name>
</gene>
<reference evidence="1" key="1">
    <citation type="submission" date="2019-02" db="EMBL/GenBank/DDBJ databases">
        <authorList>
            <person name="Gruber-Vodicka R. H."/>
            <person name="Seah K. B. B."/>
        </authorList>
    </citation>
    <scope>NUCLEOTIDE SEQUENCE</scope>
    <source>
        <strain evidence="1">BECK_DK161</strain>
    </source>
</reference>
<dbReference type="AlphaFoldDB" id="A0A450SFI0"/>
<name>A0A450SFI0_9GAMM</name>
<evidence type="ECO:0000313" key="1">
    <source>
        <dbReference type="EMBL" id="VFJ51617.1"/>
    </source>
</evidence>